<dbReference type="STRING" id="120956.SAMN05421791_11135"/>
<evidence type="ECO:0000256" key="5">
    <source>
        <dbReference type="ARBA" id="ARBA00032108"/>
    </source>
</evidence>
<keyword evidence="4 8" id="KW-0378">Hydrolase</keyword>
<evidence type="ECO:0000256" key="2">
    <source>
        <dbReference type="ARBA" id="ARBA00022529"/>
    </source>
</evidence>
<proteinExistence type="inferred from homology"/>
<dbReference type="InterPro" id="IPR036779">
    <property type="entry name" value="LysM_dom_sf"/>
</dbReference>
<keyword evidence="3" id="KW-0081">Bacteriolytic enzyme</keyword>
<dbReference type="Pfam" id="PF01832">
    <property type="entry name" value="Glucosaminidase"/>
    <property type="match status" value="1"/>
</dbReference>
<comment type="similarity">
    <text evidence="1">Belongs to the glycosyl hydrolase 73 family.</text>
</comment>
<dbReference type="Pfam" id="PF01476">
    <property type="entry name" value="LysM"/>
    <property type="match status" value="4"/>
</dbReference>
<dbReference type="SUPFAM" id="SSF54106">
    <property type="entry name" value="LysM domain"/>
    <property type="match status" value="4"/>
</dbReference>
<feature type="compositionally biased region" description="Polar residues" evidence="6">
    <location>
        <begin position="238"/>
        <end position="252"/>
    </location>
</feature>
<keyword evidence="2" id="KW-0929">Antimicrobial</keyword>
<evidence type="ECO:0000313" key="9">
    <source>
        <dbReference type="Proteomes" id="UP000199708"/>
    </source>
</evidence>
<dbReference type="PANTHER" id="PTHR33308:SF9">
    <property type="entry name" value="PEPTIDOGLYCAN HYDROLASE FLGJ"/>
    <property type="match status" value="1"/>
</dbReference>
<dbReference type="InterPro" id="IPR051056">
    <property type="entry name" value="Glycosyl_Hydrolase_73"/>
</dbReference>
<sequence>MIQQRNQRMRQQQKIQRRKLFKKIFTNVNVGAMLLSTSVLTQVQSENAIVHAQKSQKKFSPQEFINQIGQSAKEIAAKNDLYASVMIAQAALESGWGSSTLAQAPNYNLFGIKASKNDNRVEMDTLEDDGTGSYYQIKDSFRKYDSYADSLLDYARVLTGEGSAWRKNFYQGALKSNTTSYQDATKHLTGRYATDTRYGGKLDQLISTYQLDQFDGPKNTLAPSTSQSSGVTDKKVESSTNQSRTVSYGVSSKGSYTVQPGDGLYKIANENGVKLDDLLKANGLSINSMIHPNQVLKIPGQAQSSINLTKPIVNAPVENTPVSVQKLSTSKGNYTIKAGDSLYAIASKHGISIQDLLIANGIQLNTVIHPNQQLRIPTGNVEVSSHPVVDKETPSVSKGSQANTQTAQDPTYSQTTGNYTIKVGDSLWAIANRHGMTLASLLSANNLTANSLILPGQKLNVSSNGASNQSVTVSNTQQAPKVEVPQQEKSESVSAPVVTEKINETPQTTTNDAPVASGSYVVKANDTLYAIALRNGLNVYDLIEKNGGTNIYIGQVINF</sequence>
<dbReference type="SMART" id="SM00257">
    <property type="entry name" value="LysM"/>
    <property type="match status" value="4"/>
</dbReference>
<dbReference type="AlphaFoldDB" id="A0A1G7UQA2"/>
<evidence type="ECO:0000256" key="4">
    <source>
        <dbReference type="ARBA" id="ARBA00022801"/>
    </source>
</evidence>
<dbReference type="GO" id="GO:0031640">
    <property type="term" value="P:killing of cells of another organism"/>
    <property type="evidence" value="ECO:0007669"/>
    <property type="project" value="UniProtKB-KW"/>
</dbReference>
<dbReference type="InterPro" id="IPR018392">
    <property type="entry name" value="LysM"/>
</dbReference>
<evidence type="ECO:0000313" key="8">
    <source>
        <dbReference type="EMBL" id="SDG49694.1"/>
    </source>
</evidence>
<accession>A0A1G7UQA2</accession>
<feature type="region of interest" description="Disordered" evidence="6">
    <location>
        <begin position="217"/>
        <end position="252"/>
    </location>
</feature>
<evidence type="ECO:0000256" key="6">
    <source>
        <dbReference type="SAM" id="MobiDB-lite"/>
    </source>
</evidence>
<dbReference type="CDD" id="cd00118">
    <property type="entry name" value="LysM"/>
    <property type="match status" value="4"/>
</dbReference>
<dbReference type="Proteomes" id="UP000199708">
    <property type="component" value="Unassembled WGS sequence"/>
</dbReference>
<feature type="region of interest" description="Disordered" evidence="6">
    <location>
        <begin position="379"/>
        <end position="416"/>
    </location>
</feature>
<feature type="region of interest" description="Disordered" evidence="6">
    <location>
        <begin position="464"/>
        <end position="496"/>
    </location>
</feature>
<dbReference type="RefSeq" id="WP_090290389.1">
    <property type="nucleotide sequence ID" value="NZ_FNCK01000011.1"/>
</dbReference>
<keyword evidence="9" id="KW-1185">Reference proteome</keyword>
<feature type="domain" description="LysM" evidence="7">
    <location>
        <begin position="254"/>
        <end position="298"/>
    </location>
</feature>
<feature type="compositionally biased region" description="Polar residues" evidence="6">
    <location>
        <begin position="221"/>
        <end position="231"/>
    </location>
</feature>
<dbReference type="Gene3D" id="3.10.350.10">
    <property type="entry name" value="LysM domain"/>
    <property type="match status" value="4"/>
</dbReference>
<feature type="compositionally biased region" description="Polar residues" evidence="6">
    <location>
        <begin position="394"/>
        <end position="416"/>
    </location>
</feature>
<evidence type="ECO:0000256" key="1">
    <source>
        <dbReference type="ARBA" id="ARBA00010266"/>
    </source>
</evidence>
<name>A0A1G7UQA2_9LACT</name>
<gene>
    <name evidence="8" type="ORF">SAMN05421791_11135</name>
</gene>
<evidence type="ECO:0000259" key="7">
    <source>
        <dbReference type="PROSITE" id="PS51782"/>
    </source>
</evidence>
<dbReference type="Gene3D" id="4.10.80.30">
    <property type="entry name" value="DNA polymerase, domain 6"/>
    <property type="match status" value="1"/>
</dbReference>
<dbReference type="InterPro" id="IPR002901">
    <property type="entry name" value="MGlyc_endo_b_GlcNAc-like_dom"/>
</dbReference>
<feature type="compositionally biased region" description="Polar residues" evidence="6">
    <location>
        <begin position="464"/>
        <end position="479"/>
    </location>
</feature>
<feature type="domain" description="LysM" evidence="7">
    <location>
        <begin position="417"/>
        <end position="461"/>
    </location>
</feature>
<dbReference type="PANTHER" id="PTHR33308">
    <property type="entry name" value="PEPTIDOGLYCAN HYDROLASE FLGJ"/>
    <property type="match status" value="1"/>
</dbReference>
<organism evidence="8 9">
    <name type="scientific">Facklamia miroungae</name>
    <dbReference type="NCBI Taxonomy" id="120956"/>
    <lineage>
        <taxon>Bacteria</taxon>
        <taxon>Bacillati</taxon>
        <taxon>Bacillota</taxon>
        <taxon>Bacilli</taxon>
        <taxon>Lactobacillales</taxon>
        <taxon>Aerococcaceae</taxon>
        <taxon>Facklamia</taxon>
    </lineage>
</organism>
<dbReference type="PROSITE" id="PS51782">
    <property type="entry name" value="LYSM"/>
    <property type="match status" value="4"/>
</dbReference>
<evidence type="ECO:0000256" key="3">
    <source>
        <dbReference type="ARBA" id="ARBA00022638"/>
    </source>
</evidence>
<feature type="domain" description="LysM" evidence="7">
    <location>
        <begin position="518"/>
        <end position="559"/>
    </location>
</feature>
<dbReference type="EMBL" id="FNCK01000011">
    <property type="protein sequence ID" value="SDG49694.1"/>
    <property type="molecule type" value="Genomic_DNA"/>
</dbReference>
<dbReference type="SMART" id="SM00047">
    <property type="entry name" value="LYZ2"/>
    <property type="match status" value="1"/>
</dbReference>
<feature type="domain" description="LysM" evidence="7">
    <location>
        <begin position="332"/>
        <end position="376"/>
    </location>
</feature>
<dbReference type="GO" id="GO:0042742">
    <property type="term" value="P:defense response to bacterium"/>
    <property type="evidence" value="ECO:0007669"/>
    <property type="project" value="UniProtKB-KW"/>
</dbReference>
<reference evidence="8 9" key="1">
    <citation type="submission" date="2016-10" db="EMBL/GenBank/DDBJ databases">
        <authorList>
            <person name="de Groot N.N."/>
        </authorList>
    </citation>
    <scope>NUCLEOTIDE SEQUENCE [LARGE SCALE GENOMIC DNA]</scope>
    <source>
        <strain evidence="8 9">ATCC BAA-466</strain>
    </source>
</reference>
<dbReference type="GO" id="GO:0004040">
    <property type="term" value="F:amidase activity"/>
    <property type="evidence" value="ECO:0007669"/>
    <property type="project" value="InterPro"/>
</dbReference>
<dbReference type="Gene3D" id="1.10.530.10">
    <property type="match status" value="1"/>
</dbReference>
<dbReference type="OrthoDB" id="2155627at2"/>
<protein>
    <recommendedName>
        <fullName evidence="5">Peptidoglycan hydrolase</fullName>
    </recommendedName>
</protein>